<sequence>MTDPTSTSKHGAEAGQMPDRLGARDYERLEFGRLRFKHAGAKETAVYARWRESLTKFVARFNALLDHPDALAYDPATVTRERRLRALRAHARRNPTGPQTALDTHQPQQAQQQADQSGDVR</sequence>
<accession>A0A9X2DDS5</accession>
<organism evidence="2 3">
    <name type="scientific">Nocardioides bruguierae</name>
    <dbReference type="NCBI Taxonomy" id="2945102"/>
    <lineage>
        <taxon>Bacteria</taxon>
        <taxon>Bacillati</taxon>
        <taxon>Actinomycetota</taxon>
        <taxon>Actinomycetes</taxon>
        <taxon>Propionibacteriales</taxon>
        <taxon>Nocardioidaceae</taxon>
        <taxon>Nocardioides</taxon>
    </lineage>
</organism>
<keyword evidence="3" id="KW-1185">Reference proteome</keyword>
<dbReference type="RefSeq" id="WP_250828785.1">
    <property type="nucleotide sequence ID" value="NZ_JAMOIL010000040.1"/>
</dbReference>
<feature type="region of interest" description="Disordered" evidence="1">
    <location>
        <begin position="88"/>
        <end position="121"/>
    </location>
</feature>
<feature type="compositionally biased region" description="Low complexity" evidence="1">
    <location>
        <begin position="106"/>
        <end position="121"/>
    </location>
</feature>
<dbReference type="Proteomes" id="UP001139485">
    <property type="component" value="Unassembled WGS sequence"/>
</dbReference>
<protein>
    <submittedName>
        <fullName evidence="2">DUF3263 domain-containing protein</fullName>
    </submittedName>
</protein>
<feature type="compositionally biased region" description="Polar residues" evidence="1">
    <location>
        <begin position="96"/>
        <end position="105"/>
    </location>
</feature>
<evidence type="ECO:0000256" key="1">
    <source>
        <dbReference type="SAM" id="MobiDB-lite"/>
    </source>
</evidence>
<comment type="caution">
    <text evidence="2">The sequence shown here is derived from an EMBL/GenBank/DDBJ whole genome shotgun (WGS) entry which is preliminary data.</text>
</comment>
<dbReference type="Pfam" id="PF11662">
    <property type="entry name" value="DUF3263"/>
    <property type="match status" value="1"/>
</dbReference>
<dbReference type="AlphaFoldDB" id="A0A9X2DDS5"/>
<evidence type="ECO:0000313" key="2">
    <source>
        <dbReference type="EMBL" id="MCM0622604.1"/>
    </source>
</evidence>
<gene>
    <name evidence="2" type="ORF">M8330_20145</name>
</gene>
<dbReference type="EMBL" id="JAMOIL010000040">
    <property type="protein sequence ID" value="MCM0622604.1"/>
    <property type="molecule type" value="Genomic_DNA"/>
</dbReference>
<feature type="region of interest" description="Disordered" evidence="1">
    <location>
        <begin position="1"/>
        <end position="23"/>
    </location>
</feature>
<proteinExistence type="predicted"/>
<reference evidence="2" key="1">
    <citation type="submission" date="2022-05" db="EMBL/GenBank/DDBJ databases">
        <authorList>
            <person name="Tuo L."/>
        </authorList>
    </citation>
    <scope>NUCLEOTIDE SEQUENCE</scope>
    <source>
        <strain evidence="2">BSK12Z-4</strain>
    </source>
</reference>
<evidence type="ECO:0000313" key="3">
    <source>
        <dbReference type="Proteomes" id="UP001139485"/>
    </source>
</evidence>
<dbReference type="InterPro" id="IPR021678">
    <property type="entry name" value="DUF3263"/>
</dbReference>
<name>A0A9X2DDS5_9ACTN</name>